<feature type="domain" description="EamA" evidence="8">
    <location>
        <begin position="18"/>
        <end position="148"/>
    </location>
</feature>
<feature type="transmembrane region" description="Helical" evidence="7">
    <location>
        <begin position="106"/>
        <end position="125"/>
    </location>
</feature>
<evidence type="ECO:0000313" key="10">
    <source>
        <dbReference type="Proteomes" id="UP000014204"/>
    </source>
</evidence>
<comment type="subcellular location">
    <subcellularLocation>
        <location evidence="1">Cell membrane</location>
        <topology evidence="1">Multi-pass membrane protein</topology>
    </subcellularLocation>
</comment>
<name>R9KVC7_9ACTN</name>
<dbReference type="GO" id="GO:0005886">
    <property type="term" value="C:plasma membrane"/>
    <property type="evidence" value="ECO:0007669"/>
    <property type="project" value="UniProtKB-SubCell"/>
</dbReference>
<evidence type="ECO:0000256" key="4">
    <source>
        <dbReference type="ARBA" id="ARBA00022692"/>
    </source>
</evidence>
<feature type="transmembrane region" description="Helical" evidence="7">
    <location>
        <begin position="44"/>
        <end position="65"/>
    </location>
</feature>
<dbReference type="PATRIC" id="fig|1235794.3.peg.1783"/>
<feature type="transmembrane region" description="Helical" evidence="7">
    <location>
        <begin position="252"/>
        <end position="272"/>
    </location>
</feature>
<evidence type="ECO:0000256" key="5">
    <source>
        <dbReference type="ARBA" id="ARBA00022989"/>
    </source>
</evidence>
<keyword evidence="4 7" id="KW-0812">Transmembrane</keyword>
<feature type="transmembrane region" description="Helical" evidence="7">
    <location>
        <begin position="132"/>
        <end position="151"/>
    </location>
</feature>
<proteinExistence type="inferred from homology"/>
<feature type="transmembrane region" description="Helical" evidence="7">
    <location>
        <begin position="215"/>
        <end position="240"/>
    </location>
</feature>
<gene>
    <name evidence="9" type="ORF">C811_01810</name>
</gene>
<comment type="similarity">
    <text evidence="2">Belongs to the EamA transporter family.</text>
</comment>
<dbReference type="PANTHER" id="PTHR42920:SF5">
    <property type="entry name" value="EAMA DOMAIN-CONTAINING PROTEIN"/>
    <property type="match status" value="1"/>
</dbReference>
<keyword evidence="6 7" id="KW-0472">Membrane</keyword>
<organism evidence="9 10">
    <name type="scientific">Adlercreutzia caecimuris B7</name>
    <dbReference type="NCBI Taxonomy" id="1235794"/>
    <lineage>
        <taxon>Bacteria</taxon>
        <taxon>Bacillati</taxon>
        <taxon>Actinomycetota</taxon>
        <taxon>Coriobacteriia</taxon>
        <taxon>Eggerthellales</taxon>
        <taxon>Eggerthellaceae</taxon>
        <taxon>Adlercreutzia</taxon>
    </lineage>
</organism>
<comment type="caution">
    <text evidence="9">The sequence shown here is derived from an EMBL/GenBank/DDBJ whole genome shotgun (WGS) entry which is preliminary data.</text>
</comment>
<feature type="transmembrane region" description="Helical" evidence="7">
    <location>
        <begin position="278"/>
        <end position="299"/>
    </location>
</feature>
<sequence>MVSLMRHTNVPPWVYKAALLLSAAIWGMGTVVIKSTVDAFPPSWLVGVRFLGAGLILGAVTLPRIRQAYARNKRGHLRDGAVLGALLFASYWCNSTGLTDTTASNSSFLTTLYVVIIPFLGWIIIAKRPTRFNIAAALLCVAGVACVAYGGDGAFSLRFGDLITLASAFFLSLHVLYTAKYAPGRSMTLLTVIQFVTAGILGLIVGAVTEPTPRFAALGADTWISLVYITVFASCVALGLQNMAVARVDPAQASLFLATESIFGVTFSILLLGEVLTLSSFAGFALIFAGIVISEYLPLRAEKKAAERDEGLTAPASQDYTLQAKAAAEAAALELDEADTALR</sequence>
<evidence type="ECO:0000256" key="3">
    <source>
        <dbReference type="ARBA" id="ARBA00022475"/>
    </source>
</evidence>
<dbReference type="PANTHER" id="PTHR42920">
    <property type="entry name" value="OS03G0707200 PROTEIN-RELATED"/>
    <property type="match status" value="1"/>
</dbReference>
<evidence type="ECO:0000256" key="1">
    <source>
        <dbReference type="ARBA" id="ARBA00004651"/>
    </source>
</evidence>
<feature type="domain" description="EamA" evidence="8">
    <location>
        <begin position="159"/>
        <end position="293"/>
    </location>
</feature>
<dbReference type="Pfam" id="PF00892">
    <property type="entry name" value="EamA"/>
    <property type="match status" value="2"/>
</dbReference>
<dbReference type="InterPro" id="IPR051258">
    <property type="entry name" value="Diverse_Substrate_Transporter"/>
</dbReference>
<evidence type="ECO:0000259" key="8">
    <source>
        <dbReference type="Pfam" id="PF00892"/>
    </source>
</evidence>
<accession>R9KVC7</accession>
<reference evidence="9 10" key="1">
    <citation type="submission" date="2013-04" db="EMBL/GenBank/DDBJ databases">
        <title>The Genome Sequence of Enterorhabdus caecimuris B7.</title>
        <authorList>
            <consortium name="The Broad Institute Genomics Platform"/>
            <consortium name="The Broad Institute Genome Sequencing Center for Infectious Disease"/>
            <person name="Earl A."/>
            <person name="Xavier R."/>
            <person name="Elson C."/>
            <person name="Duck W."/>
            <person name="Walker B."/>
            <person name="Young S."/>
            <person name="Zeng Q."/>
            <person name="Gargeya S."/>
            <person name="Fitzgerald M."/>
            <person name="Haas B."/>
            <person name="Abouelleil A."/>
            <person name="Allen A.W."/>
            <person name="Alvarado L."/>
            <person name="Arachchi H.M."/>
            <person name="Berlin A.M."/>
            <person name="Chapman S.B."/>
            <person name="Gainer-Dewar J."/>
            <person name="Goldberg J."/>
            <person name="Griggs A."/>
            <person name="Gujja S."/>
            <person name="Hansen M."/>
            <person name="Howarth C."/>
            <person name="Imamovic A."/>
            <person name="Ireland A."/>
            <person name="Larimer J."/>
            <person name="McCowan C."/>
            <person name="Murphy C."/>
            <person name="Pearson M."/>
            <person name="Poon T.W."/>
            <person name="Priest M."/>
            <person name="Roberts A."/>
            <person name="Saif S."/>
            <person name="Shea T."/>
            <person name="Sisk P."/>
            <person name="Sykes S."/>
            <person name="Wortman J."/>
            <person name="Nusbaum C."/>
            <person name="Birren B."/>
        </authorList>
    </citation>
    <scope>NUCLEOTIDE SEQUENCE [LARGE SCALE GENOMIC DNA]</scope>
    <source>
        <strain evidence="9 10">B7</strain>
    </source>
</reference>
<evidence type="ECO:0000313" key="9">
    <source>
        <dbReference type="EMBL" id="EOS50186.1"/>
    </source>
</evidence>
<feature type="transmembrane region" description="Helical" evidence="7">
    <location>
        <begin position="189"/>
        <end position="209"/>
    </location>
</feature>
<evidence type="ECO:0000256" key="6">
    <source>
        <dbReference type="ARBA" id="ARBA00023136"/>
    </source>
</evidence>
<dbReference type="eggNOG" id="COG0697">
    <property type="taxonomic scope" value="Bacteria"/>
</dbReference>
<protein>
    <recommendedName>
        <fullName evidence="8">EamA domain-containing protein</fullName>
    </recommendedName>
</protein>
<dbReference type="InterPro" id="IPR037185">
    <property type="entry name" value="EmrE-like"/>
</dbReference>
<feature type="transmembrane region" description="Helical" evidence="7">
    <location>
        <begin position="157"/>
        <end position="177"/>
    </location>
</feature>
<feature type="transmembrane region" description="Helical" evidence="7">
    <location>
        <begin position="12"/>
        <end position="32"/>
    </location>
</feature>
<dbReference type="HOGENOM" id="CLU_033863_21_0_11"/>
<dbReference type="EMBL" id="ASSY01000009">
    <property type="protein sequence ID" value="EOS50186.1"/>
    <property type="molecule type" value="Genomic_DNA"/>
</dbReference>
<dbReference type="Proteomes" id="UP000014204">
    <property type="component" value="Unassembled WGS sequence"/>
</dbReference>
<dbReference type="SUPFAM" id="SSF103481">
    <property type="entry name" value="Multidrug resistance efflux transporter EmrE"/>
    <property type="match status" value="2"/>
</dbReference>
<dbReference type="OrthoDB" id="9804865at2"/>
<feature type="transmembrane region" description="Helical" evidence="7">
    <location>
        <begin position="77"/>
        <end position="94"/>
    </location>
</feature>
<dbReference type="AlphaFoldDB" id="R9KVC7"/>
<keyword evidence="10" id="KW-1185">Reference proteome</keyword>
<dbReference type="InterPro" id="IPR000620">
    <property type="entry name" value="EamA_dom"/>
</dbReference>
<evidence type="ECO:0000256" key="7">
    <source>
        <dbReference type="SAM" id="Phobius"/>
    </source>
</evidence>
<keyword evidence="3" id="KW-1003">Cell membrane</keyword>
<evidence type="ECO:0000256" key="2">
    <source>
        <dbReference type="ARBA" id="ARBA00007362"/>
    </source>
</evidence>
<keyword evidence="5 7" id="KW-1133">Transmembrane helix</keyword>